<feature type="transmembrane region" description="Helical" evidence="7">
    <location>
        <begin position="257"/>
        <end position="282"/>
    </location>
</feature>
<reference evidence="8 9" key="1">
    <citation type="journal article" date="2018" name="Cell">
        <title>The Chara Genome: Secondary Complexity and Implications for Plant Terrestrialization.</title>
        <authorList>
            <person name="Nishiyama T."/>
            <person name="Sakayama H."/>
            <person name="Vries J.D."/>
            <person name="Buschmann H."/>
            <person name="Saint-Marcoux D."/>
            <person name="Ullrich K.K."/>
            <person name="Haas F.B."/>
            <person name="Vanderstraeten L."/>
            <person name="Becker D."/>
            <person name="Lang D."/>
            <person name="Vosolsobe S."/>
            <person name="Rombauts S."/>
            <person name="Wilhelmsson P.K.I."/>
            <person name="Janitza P."/>
            <person name="Kern R."/>
            <person name="Heyl A."/>
            <person name="Rumpler F."/>
            <person name="Villalobos L.I.A.C."/>
            <person name="Clay J.M."/>
            <person name="Skokan R."/>
            <person name="Toyoda A."/>
            <person name="Suzuki Y."/>
            <person name="Kagoshima H."/>
            <person name="Schijlen E."/>
            <person name="Tajeshwar N."/>
            <person name="Catarino B."/>
            <person name="Hetherington A.J."/>
            <person name="Saltykova A."/>
            <person name="Bonnot C."/>
            <person name="Breuninger H."/>
            <person name="Symeonidi A."/>
            <person name="Radhakrishnan G.V."/>
            <person name="Van Nieuwerburgh F."/>
            <person name="Deforce D."/>
            <person name="Chang C."/>
            <person name="Karol K.G."/>
            <person name="Hedrich R."/>
            <person name="Ulvskov P."/>
            <person name="Glockner G."/>
            <person name="Delwiche C.F."/>
            <person name="Petrasek J."/>
            <person name="Van de Peer Y."/>
            <person name="Friml J."/>
            <person name="Beilby M."/>
            <person name="Dolan L."/>
            <person name="Kohara Y."/>
            <person name="Sugano S."/>
            <person name="Fujiyama A."/>
            <person name="Delaux P.-M."/>
            <person name="Quint M."/>
            <person name="TheiBen G."/>
            <person name="Hagemann M."/>
            <person name="Harholt J."/>
            <person name="Dunand C."/>
            <person name="Zachgo S."/>
            <person name="Langdale J."/>
            <person name="Maumus F."/>
            <person name="Straeten D.V.D."/>
            <person name="Gould S.B."/>
            <person name="Rensing S.A."/>
        </authorList>
    </citation>
    <scope>NUCLEOTIDE SEQUENCE [LARGE SCALE GENOMIC DNA]</scope>
    <source>
        <strain evidence="8 9">S276</strain>
    </source>
</reference>
<evidence type="ECO:0000256" key="7">
    <source>
        <dbReference type="SAM" id="Phobius"/>
    </source>
</evidence>
<feature type="compositionally biased region" description="Basic and acidic residues" evidence="6">
    <location>
        <begin position="17"/>
        <end position="32"/>
    </location>
</feature>
<feature type="transmembrane region" description="Helical" evidence="7">
    <location>
        <begin position="464"/>
        <end position="487"/>
    </location>
</feature>
<evidence type="ECO:0000256" key="2">
    <source>
        <dbReference type="ARBA" id="ARBA00006665"/>
    </source>
</evidence>
<accession>A0A388K0R2</accession>
<feature type="region of interest" description="Disordered" evidence="6">
    <location>
        <begin position="1"/>
        <end position="37"/>
    </location>
</feature>
<evidence type="ECO:0000256" key="6">
    <source>
        <dbReference type="SAM" id="MobiDB-lite"/>
    </source>
</evidence>
<comment type="caution">
    <text evidence="8">The sequence shown here is derived from an EMBL/GenBank/DDBJ whole genome shotgun (WGS) entry which is preliminary data.</text>
</comment>
<dbReference type="InterPro" id="IPR005016">
    <property type="entry name" value="TDE1/TMS"/>
</dbReference>
<feature type="transmembrane region" description="Helical" evidence="7">
    <location>
        <begin position="368"/>
        <end position="389"/>
    </location>
</feature>
<keyword evidence="3 7" id="KW-0812">Transmembrane</keyword>
<evidence type="ECO:0000256" key="1">
    <source>
        <dbReference type="ARBA" id="ARBA00004141"/>
    </source>
</evidence>
<keyword evidence="4 7" id="KW-1133">Transmembrane helix</keyword>
<keyword evidence="5 7" id="KW-0472">Membrane</keyword>
<protein>
    <recommendedName>
        <fullName evidence="10">Serine incorporator</fullName>
    </recommendedName>
</protein>
<evidence type="ECO:0000256" key="3">
    <source>
        <dbReference type="ARBA" id="ARBA00022692"/>
    </source>
</evidence>
<proteinExistence type="inferred from homology"/>
<feature type="transmembrane region" description="Helical" evidence="7">
    <location>
        <begin position="189"/>
        <end position="209"/>
    </location>
</feature>
<dbReference type="EMBL" id="BFEA01000040">
    <property type="protein sequence ID" value="GBG63606.1"/>
    <property type="molecule type" value="Genomic_DNA"/>
</dbReference>
<dbReference type="OrthoDB" id="5963193at2759"/>
<comment type="similarity">
    <text evidence="2">Belongs to the TDE1 family.</text>
</comment>
<dbReference type="AlphaFoldDB" id="A0A388K0R2"/>
<feature type="transmembrane region" description="Helical" evidence="7">
    <location>
        <begin position="155"/>
        <end position="177"/>
    </location>
</feature>
<evidence type="ECO:0000256" key="5">
    <source>
        <dbReference type="ARBA" id="ARBA00023136"/>
    </source>
</evidence>
<dbReference type="GO" id="GO:0016020">
    <property type="term" value="C:membrane"/>
    <property type="evidence" value="ECO:0007669"/>
    <property type="project" value="UniProtKB-SubCell"/>
</dbReference>
<sequence>MGTLTAEREAENDEEEEKSKERGGGEVKEREGGTPATAAATWATRTLAPLAAFSFSQLPSAILSYGGSLQLQSAQLRWQRPGRRTYWSRQLPSAAVSHSELPSAALSYGGRNLGDEHSGTFAIPGTVSDRHCGQREEGTPQTLRQCLEEQRVLQVLRVTLTGVLFFSIMCISTLGANRKDSLRDTWHSAFWPAKVAGLFGLLLLSFLGLPEILLRAFGVVSIVGSGVFVVIQILIFLDWIYSCNEDWLSDDKLKRCMVPVIVIAVLSYILCLVGIGVLYHWFVPSARRCPLNTFFVTFTLVICVVITCISILPQVMAGPLTSGLTSLYLVYLCWSALTSQPPVACRAKEEYGIGEGGGVEGGGSPGTVTIIGFVLAFLSILIATFTAGLEYQSFTLKRRDESDPYGPRGGRGLGDDDSLPYSYSFFHLVFLTGSMYVGMLLLGWDLHQGDPTKLKLDHGWTAMWVKMGSQWACAALYVWTMVAPLLLKNRDFR</sequence>
<dbReference type="Proteomes" id="UP000265515">
    <property type="component" value="Unassembled WGS sequence"/>
</dbReference>
<comment type="subcellular location">
    <subcellularLocation>
        <location evidence="1">Membrane</location>
        <topology evidence="1">Multi-pass membrane protein</topology>
    </subcellularLocation>
</comment>
<dbReference type="OMA" id="HWRASIQ"/>
<evidence type="ECO:0000313" key="8">
    <source>
        <dbReference type="EMBL" id="GBG63606.1"/>
    </source>
</evidence>
<dbReference type="Gramene" id="GBG63606">
    <property type="protein sequence ID" value="GBG63606"/>
    <property type="gene ID" value="CBR_g38672"/>
</dbReference>
<evidence type="ECO:0000313" key="9">
    <source>
        <dbReference type="Proteomes" id="UP000265515"/>
    </source>
</evidence>
<dbReference type="PANTHER" id="PTHR10383:SF63">
    <property type="entry name" value="OS01G0179800 PROTEIN"/>
    <property type="match status" value="1"/>
</dbReference>
<evidence type="ECO:0000256" key="4">
    <source>
        <dbReference type="ARBA" id="ARBA00022989"/>
    </source>
</evidence>
<feature type="transmembrane region" description="Helical" evidence="7">
    <location>
        <begin position="294"/>
        <end position="316"/>
    </location>
</feature>
<dbReference type="Pfam" id="PF03348">
    <property type="entry name" value="Serinc"/>
    <property type="match status" value="1"/>
</dbReference>
<organism evidence="8 9">
    <name type="scientific">Chara braunii</name>
    <name type="common">Braun's stonewort</name>
    <dbReference type="NCBI Taxonomy" id="69332"/>
    <lineage>
        <taxon>Eukaryota</taxon>
        <taxon>Viridiplantae</taxon>
        <taxon>Streptophyta</taxon>
        <taxon>Charophyceae</taxon>
        <taxon>Charales</taxon>
        <taxon>Characeae</taxon>
        <taxon>Chara</taxon>
    </lineage>
</organism>
<name>A0A388K0R2_CHABU</name>
<evidence type="ECO:0008006" key="10">
    <source>
        <dbReference type="Google" id="ProtNLM"/>
    </source>
</evidence>
<feature type="transmembrane region" description="Helical" evidence="7">
    <location>
        <begin position="216"/>
        <end position="237"/>
    </location>
</feature>
<feature type="transmembrane region" description="Helical" evidence="7">
    <location>
        <begin position="425"/>
        <end position="444"/>
    </location>
</feature>
<dbReference type="PANTHER" id="PTHR10383">
    <property type="entry name" value="SERINE INCORPORATOR"/>
    <property type="match status" value="1"/>
</dbReference>
<keyword evidence="9" id="KW-1185">Reference proteome</keyword>
<gene>
    <name evidence="8" type="ORF">CBR_g38672</name>
</gene>
<dbReference type="STRING" id="69332.A0A388K0R2"/>